<accession>A0A8H4VS21</accession>
<feature type="domain" description="Alpha-ketoglutarate-dependent dioxygenase AlkB-like" evidence="2">
    <location>
        <begin position="27"/>
        <end position="134"/>
    </location>
</feature>
<dbReference type="EMBL" id="JAACJL010000015">
    <property type="protein sequence ID" value="KAF4620741.1"/>
    <property type="molecule type" value="Genomic_DNA"/>
</dbReference>
<reference evidence="3 4" key="1">
    <citation type="submission" date="2019-12" db="EMBL/GenBank/DDBJ databases">
        <authorList>
            <person name="Floudas D."/>
            <person name="Bentzer J."/>
            <person name="Ahren D."/>
            <person name="Johansson T."/>
            <person name="Persson P."/>
            <person name="Tunlid A."/>
        </authorList>
    </citation>
    <scope>NUCLEOTIDE SEQUENCE [LARGE SCALE GENOMIC DNA]</scope>
    <source>
        <strain evidence="3 4">CBS 102.39</strain>
    </source>
</reference>
<dbReference type="InterPro" id="IPR027450">
    <property type="entry name" value="AlkB-like"/>
</dbReference>
<proteinExistence type="predicted"/>
<evidence type="ECO:0000256" key="1">
    <source>
        <dbReference type="PIRSR" id="PIRSR632852-1"/>
    </source>
</evidence>
<keyword evidence="4" id="KW-1185">Reference proteome</keyword>
<feature type="binding site" evidence="1">
    <location>
        <position position="56"/>
    </location>
    <ligand>
        <name>2-oxoglutarate</name>
        <dbReference type="ChEBI" id="CHEBI:16810"/>
    </ligand>
</feature>
<evidence type="ECO:0000259" key="2">
    <source>
        <dbReference type="Pfam" id="PF13532"/>
    </source>
</evidence>
<dbReference type="PANTHER" id="PTHR31573">
    <property type="entry name" value="ALPHA-KETOGLUTARATE-DEPENDENT DIOXYGENASE ALKB HOMOLOG 2"/>
    <property type="match status" value="1"/>
</dbReference>
<comment type="caution">
    <text evidence="3">The sequence shown here is derived from an EMBL/GenBank/DDBJ whole genome shotgun (WGS) entry which is preliminary data.</text>
</comment>
<name>A0A8H4VS21_9AGAR</name>
<organism evidence="3 4">
    <name type="scientific">Agrocybe pediades</name>
    <dbReference type="NCBI Taxonomy" id="84607"/>
    <lineage>
        <taxon>Eukaryota</taxon>
        <taxon>Fungi</taxon>
        <taxon>Dikarya</taxon>
        <taxon>Basidiomycota</taxon>
        <taxon>Agaricomycotina</taxon>
        <taxon>Agaricomycetes</taxon>
        <taxon>Agaricomycetidae</taxon>
        <taxon>Agaricales</taxon>
        <taxon>Agaricineae</taxon>
        <taxon>Strophariaceae</taxon>
        <taxon>Agrocybe</taxon>
    </lineage>
</organism>
<dbReference type="Proteomes" id="UP000521872">
    <property type="component" value="Unassembled WGS sequence"/>
</dbReference>
<feature type="binding site" evidence="1">
    <location>
        <position position="68"/>
    </location>
    <ligand>
        <name>substrate</name>
    </ligand>
</feature>
<dbReference type="SUPFAM" id="SSF51197">
    <property type="entry name" value="Clavaminate synthase-like"/>
    <property type="match status" value="1"/>
</dbReference>
<feature type="binding site" evidence="1">
    <location>
        <position position="129"/>
    </location>
    <ligand>
        <name>2-oxoglutarate</name>
        <dbReference type="ChEBI" id="CHEBI:16810"/>
    </ligand>
</feature>
<gene>
    <name evidence="3" type="ORF">D9613_000492</name>
</gene>
<evidence type="ECO:0000313" key="3">
    <source>
        <dbReference type="EMBL" id="KAF4620741.1"/>
    </source>
</evidence>
<dbReference type="GO" id="GO:0051747">
    <property type="term" value="F:cytosine C-5 DNA demethylase activity"/>
    <property type="evidence" value="ECO:0007669"/>
    <property type="project" value="TreeGrafter"/>
</dbReference>
<dbReference type="GO" id="GO:0006307">
    <property type="term" value="P:DNA alkylation repair"/>
    <property type="evidence" value="ECO:0007669"/>
    <property type="project" value="TreeGrafter"/>
</dbReference>
<dbReference type="Pfam" id="PF13532">
    <property type="entry name" value="2OG-FeII_Oxy_2"/>
    <property type="match status" value="1"/>
</dbReference>
<dbReference type="PANTHER" id="PTHR31573:SF4">
    <property type="entry name" value="FE2OG DIOXYGENASE DOMAIN-CONTAINING PROTEIN"/>
    <property type="match status" value="1"/>
</dbReference>
<dbReference type="GO" id="GO:0035516">
    <property type="term" value="F:broad specificity oxidative DNA demethylase activity"/>
    <property type="evidence" value="ECO:0007669"/>
    <property type="project" value="TreeGrafter"/>
</dbReference>
<dbReference type="GO" id="GO:0008198">
    <property type="term" value="F:ferrous iron binding"/>
    <property type="evidence" value="ECO:0007669"/>
    <property type="project" value="TreeGrafter"/>
</dbReference>
<dbReference type="Gene3D" id="2.60.120.590">
    <property type="entry name" value="Alpha-ketoglutarate-dependent dioxygenase AlkB-like"/>
    <property type="match status" value="1"/>
</dbReference>
<sequence length="151" mass="16612">MDGHLLLLQYVGGDANTVPFESAPGAVIKARAFMEKRVNQAIGVKTEFNEVLSAAYMERQKMAFHSDDEIGLGPLVAGLSLGSPALMHFRLHSKFDPERQKRGILLSVVLRHGDILVMDGSAVQEYYEHTVVPTNFRIAATARQINPALHS</sequence>
<feature type="binding site" evidence="1">
    <location>
        <position position="65"/>
    </location>
    <ligand>
        <name>2-oxoglutarate</name>
        <dbReference type="ChEBI" id="CHEBI:16810"/>
    </ligand>
</feature>
<protein>
    <recommendedName>
        <fullName evidence="2">Alpha-ketoglutarate-dependent dioxygenase AlkB-like domain-containing protein</fullName>
    </recommendedName>
</protein>
<dbReference type="InterPro" id="IPR037151">
    <property type="entry name" value="AlkB-like_sf"/>
</dbReference>
<dbReference type="AlphaFoldDB" id="A0A8H4VS21"/>
<evidence type="ECO:0000313" key="4">
    <source>
        <dbReference type="Proteomes" id="UP000521872"/>
    </source>
</evidence>
<dbReference type="InterPro" id="IPR032852">
    <property type="entry name" value="ALKBH2"/>
</dbReference>